<protein>
    <recommendedName>
        <fullName evidence="9">Periplasmic chaperone PpiD</fullName>
    </recommendedName>
    <alternativeName>
        <fullName evidence="10">Periplasmic folding chaperone</fullName>
    </alternativeName>
</protein>
<evidence type="ECO:0000256" key="3">
    <source>
        <dbReference type="ARBA" id="ARBA00022519"/>
    </source>
</evidence>
<keyword evidence="7" id="KW-0143">Chaperone</keyword>
<dbReference type="Pfam" id="PF13624">
    <property type="entry name" value="SurA_N_3"/>
    <property type="match status" value="1"/>
</dbReference>
<evidence type="ECO:0000256" key="12">
    <source>
        <dbReference type="SAM" id="Phobius"/>
    </source>
</evidence>
<keyword evidence="4 12" id="KW-0812">Transmembrane</keyword>
<evidence type="ECO:0000256" key="10">
    <source>
        <dbReference type="ARBA" id="ARBA00042775"/>
    </source>
</evidence>
<dbReference type="Gene3D" id="1.10.4030.10">
    <property type="entry name" value="Porin chaperone SurA, peptide-binding domain"/>
    <property type="match status" value="1"/>
</dbReference>
<evidence type="ECO:0000256" key="1">
    <source>
        <dbReference type="ARBA" id="ARBA00004382"/>
    </source>
</evidence>
<dbReference type="Gene3D" id="3.10.50.40">
    <property type="match status" value="1"/>
</dbReference>
<dbReference type="SUPFAM" id="SSF54534">
    <property type="entry name" value="FKBP-like"/>
    <property type="match status" value="1"/>
</dbReference>
<dbReference type="GO" id="GO:0003755">
    <property type="term" value="F:peptidyl-prolyl cis-trans isomerase activity"/>
    <property type="evidence" value="ECO:0007669"/>
    <property type="project" value="UniProtKB-KW"/>
</dbReference>
<evidence type="ECO:0000313" key="15">
    <source>
        <dbReference type="Proteomes" id="UP000627446"/>
    </source>
</evidence>
<dbReference type="PROSITE" id="PS50198">
    <property type="entry name" value="PPIC_PPIASE_2"/>
    <property type="match status" value="1"/>
</dbReference>
<evidence type="ECO:0000256" key="6">
    <source>
        <dbReference type="ARBA" id="ARBA00023136"/>
    </source>
</evidence>
<evidence type="ECO:0000256" key="8">
    <source>
        <dbReference type="ARBA" id="ARBA00038408"/>
    </source>
</evidence>
<evidence type="ECO:0000256" key="2">
    <source>
        <dbReference type="ARBA" id="ARBA00022475"/>
    </source>
</evidence>
<keyword evidence="15" id="KW-1185">Reference proteome</keyword>
<dbReference type="PANTHER" id="PTHR47529:SF1">
    <property type="entry name" value="PERIPLASMIC CHAPERONE PPID"/>
    <property type="match status" value="1"/>
</dbReference>
<accession>A0A923KSE4</accession>
<reference evidence="14" key="1">
    <citation type="submission" date="2020-08" db="EMBL/GenBank/DDBJ databases">
        <title>Novel species isolated from subtropical streams in China.</title>
        <authorList>
            <person name="Lu H."/>
        </authorList>
    </citation>
    <scope>NUCLEOTIDE SEQUENCE</scope>
    <source>
        <strain evidence="14">LX22W</strain>
    </source>
</reference>
<comment type="similarity">
    <text evidence="8">Belongs to the PpiD chaperone family.</text>
</comment>
<organism evidence="14 15">
    <name type="scientific">Undibacterium nitidum</name>
    <dbReference type="NCBI Taxonomy" id="2762298"/>
    <lineage>
        <taxon>Bacteria</taxon>
        <taxon>Pseudomonadati</taxon>
        <taxon>Pseudomonadota</taxon>
        <taxon>Betaproteobacteria</taxon>
        <taxon>Burkholderiales</taxon>
        <taxon>Oxalobacteraceae</taxon>
        <taxon>Undibacterium</taxon>
    </lineage>
</organism>
<dbReference type="SUPFAM" id="SSF109998">
    <property type="entry name" value="Triger factor/SurA peptide-binding domain-like"/>
    <property type="match status" value="1"/>
</dbReference>
<keyword evidence="11" id="KW-0697">Rotamase</keyword>
<feature type="domain" description="PpiC" evidence="13">
    <location>
        <begin position="266"/>
        <end position="369"/>
    </location>
</feature>
<sequence length="641" mass="70611">MFEYIRTHQRVMQFLLLLIIFPSFVVGGVVGFSSFSGKQAEVAKVGSESIPMEEFNQALRNQLDRLKQAYGPEFDAQLLNTPEMRKGILDDLISRKAISMETRKSNLAVTDETLQKNILEIPGLKKPDNSFDKDRYKSLLAMQGLTPAAYEASLRQDLATQQLVNAIQYSAITPKTIAERIALISEQERDVQAISFKSKDFLAEVKITDAMLRAFYDKNGAQFEVPESLSAEYVVLSADALTEQITVSDADVAAYYDQNKDRYTTKEQRRASHILLNLKKDASDAEKKAVQAKAEALLAQVRKSPEQFAKLAKENSQDLGSAERGGDLDFFARGAMVQAFDDAAFKLKEGEISGLVQSEYGIHIIQLTAIKPISVKPLEEVKGELMADIKTQKASKAFAEAAETFTNLVEQSDNLQTVADKLKLKLEKVNNLSRQPNPALPPSLVTNNAKFLKAIYSDESLKKKHNIDPTEVAASTLVSARVLDYKPKSKRAFDEVKAGIQMQLVQTESQALAKKAGEAKIEALKLADSSVGFSTLKTVSRAKKAEIAPEAFVAVMKADTQKLPAFVGVETPGVGYEVYRIAKVAAGTPDLARRANEVKQLENAIAQQEVFSYIEALKQRAKVVVNQSVLNSKASTDTPVQ</sequence>
<comment type="subcellular location">
    <subcellularLocation>
        <location evidence="1">Cell inner membrane</location>
        <topology evidence="1">Single-pass type II membrane protein</topology>
        <orientation evidence="1">Periplasmic side</orientation>
    </subcellularLocation>
</comment>
<keyword evidence="3" id="KW-0997">Cell inner membrane</keyword>
<evidence type="ECO:0000256" key="4">
    <source>
        <dbReference type="ARBA" id="ARBA00022692"/>
    </source>
</evidence>
<dbReference type="Proteomes" id="UP000627446">
    <property type="component" value="Unassembled WGS sequence"/>
</dbReference>
<keyword evidence="11" id="KW-0413">Isomerase</keyword>
<evidence type="ECO:0000256" key="7">
    <source>
        <dbReference type="ARBA" id="ARBA00023186"/>
    </source>
</evidence>
<keyword evidence="5 12" id="KW-1133">Transmembrane helix</keyword>
<evidence type="ECO:0000313" key="14">
    <source>
        <dbReference type="EMBL" id="MBC3880217.1"/>
    </source>
</evidence>
<keyword evidence="6 12" id="KW-0472">Membrane</keyword>
<dbReference type="Pfam" id="PF13616">
    <property type="entry name" value="Rotamase_3"/>
    <property type="match status" value="1"/>
</dbReference>
<dbReference type="InterPro" id="IPR046357">
    <property type="entry name" value="PPIase_dom_sf"/>
</dbReference>
<dbReference type="InterPro" id="IPR027304">
    <property type="entry name" value="Trigger_fact/SurA_dom_sf"/>
</dbReference>
<dbReference type="PANTHER" id="PTHR47529">
    <property type="entry name" value="PEPTIDYL-PROLYL CIS-TRANS ISOMERASE D"/>
    <property type="match status" value="1"/>
</dbReference>
<dbReference type="InterPro" id="IPR000297">
    <property type="entry name" value="PPIase_PpiC"/>
</dbReference>
<dbReference type="AlphaFoldDB" id="A0A923KSE4"/>
<evidence type="ECO:0000256" key="9">
    <source>
        <dbReference type="ARBA" id="ARBA00040743"/>
    </source>
</evidence>
<evidence type="ECO:0000259" key="13">
    <source>
        <dbReference type="PROSITE" id="PS50198"/>
    </source>
</evidence>
<dbReference type="InterPro" id="IPR052029">
    <property type="entry name" value="PpiD_chaperone"/>
</dbReference>
<evidence type="ECO:0000256" key="5">
    <source>
        <dbReference type="ARBA" id="ARBA00022989"/>
    </source>
</evidence>
<keyword evidence="2" id="KW-1003">Cell membrane</keyword>
<name>A0A923KSE4_9BURK</name>
<dbReference type="EMBL" id="JACOFZ010000001">
    <property type="protein sequence ID" value="MBC3880217.1"/>
    <property type="molecule type" value="Genomic_DNA"/>
</dbReference>
<dbReference type="GO" id="GO:0005886">
    <property type="term" value="C:plasma membrane"/>
    <property type="evidence" value="ECO:0007669"/>
    <property type="project" value="UniProtKB-SubCell"/>
</dbReference>
<evidence type="ECO:0000256" key="11">
    <source>
        <dbReference type="PROSITE-ProRule" id="PRU00278"/>
    </source>
</evidence>
<feature type="transmembrane region" description="Helical" evidence="12">
    <location>
        <begin position="12"/>
        <end position="35"/>
    </location>
</feature>
<gene>
    <name evidence="14" type="ORF">H8K36_02400</name>
</gene>
<proteinExistence type="inferred from homology"/>
<comment type="caution">
    <text evidence="14">The sequence shown here is derived from an EMBL/GenBank/DDBJ whole genome shotgun (WGS) entry which is preliminary data.</text>
</comment>
<dbReference type="RefSeq" id="WP_186915254.1">
    <property type="nucleotide sequence ID" value="NZ_JACOFZ010000001.1"/>
</dbReference>